<evidence type="ECO:0000256" key="5">
    <source>
        <dbReference type="ARBA" id="ARBA00023274"/>
    </source>
</evidence>
<comment type="similarity">
    <text evidence="2">Belongs to the mitochondrion-specific ribosomal protein mL53 family.</text>
</comment>
<keyword evidence="3 7" id="KW-0689">Ribosomal protein</keyword>
<dbReference type="InterPro" id="IPR042776">
    <property type="entry name" value="Ribosomal_mL53_fung"/>
</dbReference>
<comment type="subcellular location">
    <subcellularLocation>
        <location evidence="1">Mitochondrion</location>
    </subcellularLocation>
</comment>
<organism evidence="7 8">
    <name type="scientific">Conoideocrella luteorostrata</name>
    <dbReference type="NCBI Taxonomy" id="1105319"/>
    <lineage>
        <taxon>Eukaryota</taxon>
        <taxon>Fungi</taxon>
        <taxon>Dikarya</taxon>
        <taxon>Ascomycota</taxon>
        <taxon>Pezizomycotina</taxon>
        <taxon>Sordariomycetes</taxon>
        <taxon>Hypocreomycetidae</taxon>
        <taxon>Hypocreales</taxon>
        <taxon>Clavicipitaceae</taxon>
        <taxon>Conoideocrella</taxon>
    </lineage>
</organism>
<evidence type="ECO:0000256" key="4">
    <source>
        <dbReference type="ARBA" id="ARBA00023128"/>
    </source>
</evidence>
<dbReference type="Proteomes" id="UP001251528">
    <property type="component" value="Unassembled WGS sequence"/>
</dbReference>
<evidence type="ECO:0000313" key="8">
    <source>
        <dbReference type="Proteomes" id="UP001251528"/>
    </source>
</evidence>
<evidence type="ECO:0000256" key="3">
    <source>
        <dbReference type="ARBA" id="ARBA00022980"/>
    </source>
</evidence>
<protein>
    <recommendedName>
        <fullName evidence="6">Large ribosomal subunit protein mL53</fullName>
    </recommendedName>
</protein>
<gene>
    <name evidence="7" type="primary">MRPL44</name>
    <name evidence="7" type="ORF">QQS21_008377</name>
</gene>
<keyword evidence="8" id="KW-1185">Reference proteome</keyword>
<dbReference type="InterPro" id="IPR019716">
    <property type="entry name" value="Ribosomal_mL53"/>
</dbReference>
<evidence type="ECO:0000256" key="1">
    <source>
        <dbReference type="ARBA" id="ARBA00004173"/>
    </source>
</evidence>
<dbReference type="AlphaFoldDB" id="A0AAJ0CIY4"/>
<sequence>MITKFLTEVSAKFNPFSACAKPARLFLTFLPPNARANGTTINTTLLPRTSTEASSLKVKFKDGKELKFDCEKYNIKGLVEEVDRHSRQLQKAADLTD</sequence>
<dbReference type="PANTHER" id="PTHR28236">
    <property type="entry name" value="54S RIBOSOMAL PROTEIN L44, MITOCHONDRIAL"/>
    <property type="match status" value="1"/>
</dbReference>
<dbReference type="Gene3D" id="3.40.30.10">
    <property type="entry name" value="Glutaredoxin"/>
    <property type="match status" value="1"/>
</dbReference>
<keyword evidence="5" id="KW-0687">Ribonucleoprotein</keyword>
<dbReference type="FunFam" id="3.40.30.10:FF:000260">
    <property type="entry name" value="Mitochondrial ribosomal protein L44"/>
    <property type="match status" value="1"/>
</dbReference>
<dbReference type="GO" id="GO:0005762">
    <property type="term" value="C:mitochondrial large ribosomal subunit"/>
    <property type="evidence" value="ECO:0007669"/>
    <property type="project" value="TreeGrafter"/>
</dbReference>
<evidence type="ECO:0000256" key="6">
    <source>
        <dbReference type="ARBA" id="ARBA00035180"/>
    </source>
</evidence>
<accession>A0AAJ0CIY4</accession>
<proteinExistence type="inferred from homology"/>
<dbReference type="Pfam" id="PF10780">
    <property type="entry name" value="MRP_L53"/>
    <property type="match status" value="1"/>
</dbReference>
<comment type="caution">
    <text evidence="7">The sequence shown here is derived from an EMBL/GenBank/DDBJ whole genome shotgun (WGS) entry which is preliminary data.</text>
</comment>
<reference evidence="7" key="1">
    <citation type="submission" date="2023-06" db="EMBL/GenBank/DDBJ databases">
        <title>Conoideocrella luteorostrata (Hypocreales: Clavicipitaceae), a potential biocontrol fungus for elongate hemlock scale in United States Christmas tree production areas.</title>
        <authorList>
            <person name="Barrett H."/>
            <person name="Lovett B."/>
            <person name="Macias A.M."/>
            <person name="Stajich J.E."/>
            <person name="Kasson M.T."/>
        </authorList>
    </citation>
    <scope>NUCLEOTIDE SEQUENCE</scope>
    <source>
        <strain evidence="7">ARSEF 14590</strain>
    </source>
</reference>
<dbReference type="EMBL" id="JASWJB010000189">
    <property type="protein sequence ID" value="KAK2593915.1"/>
    <property type="molecule type" value="Genomic_DNA"/>
</dbReference>
<dbReference type="GO" id="GO:0003735">
    <property type="term" value="F:structural constituent of ribosome"/>
    <property type="evidence" value="ECO:0007669"/>
    <property type="project" value="TreeGrafter"/>
</dbReference>
<evidence type="ECO:0000256" key="2">
    <source>
        <dbReference type="ARBA" id="ARBA00005557"/>
    </source>
</evidence>
<dbReference type="PANTHER" id="PTHR28236:SF1">
    <property type="entry name" value="LARGE RIBOSOMAL SUBUNIT PROTEIN ML53"/>
    <property type="match status" value="1"/>
</dbReference>
<evidence type="ECO:0000313" key="7">
    <source>
        <dbReference type="EMBL" id="KAK2593915.1"/>
    </source>
</evidence>
<keyword evidence="4" id="KW-0496">Mitochondrion</keyword>
<name>A0AAJ0CIY4_9HYPO</name>